<evidence type="ECO:0000256" key="3">
    <source>
        <dbReference type="ARBA" id="ARBA00022741"/>
    </source>
</evidence>
<evidence type="ECO:0000256" key="7">
    <source>
        <dbReference type="SAM" id="MobiDB-lite"/>
    </source>
</evidence>
<keyword evidence="8" id="KW-0732">Signal</keyword>
<feature type="region of interest" description="G4" evidence="6">
    <location>
        <begin position="202"/>
        <end position="205"/>
    </location>
</feature>
<evidence type="ECO:0000256" key="8">
    <source>
        <dbReference type="SAM" id="SignalP"/>
    </source>
</evidence>
<dbReference type="EMBL" id="JAWQEG010000136">
    <property type="protein sequence ID" value="KAK3894181.1"/>
    <property type="molecule type" value="Genomic_DNA"/>
</dbReference>
<dbReference type="InterPro" id="IPR015946">
    <property type="entry name" value="KH_dom-like_a/b"/>
</dbReference>
<dbReference type="InterPro" id="IPR005225">
    <property type="entry name" value="Small_GTP-bd"/>
</dbReference>
<proteinExistence type="inferred from homology"/>
<comment type="caution">
    <text evidence="10">The sequence shown here is derived from an EMBL/GenBank/DDBJ whole genome shotgun (WGS) entry which is preliminary data.</text>
</comment>
<evidence type="ECO:0000313" key="10">
    <source>
        <dbReference type="EMBL" id="KAK3894181.1"/>
    </source>
</evidence>
<dbReference type="Pfam" id="PF01926">
    <property type="entry name" value="MMR_HSR1"/>
    <property type="match status" value="1"/>
</dbReference>
<reference evidence="10" key="1">
    <citation type="submission" date="2023-10" db="EMBL/GenBank/DDBJ databases">
        <title>Genome assemblies of two species of porcelain crab, Petrolisthes cinctipes and Petrolisthes manimaculis (Anomura: Porcellanidae).</title>
        <authorList>
            <person name="Angst P."/>
        </authorList>
    </citation>
    <scope>NUCLEOTIDE SEQUENCE</scope>
    <source>
        <strain evidence="10">PB745_01</strain>
        <tissue evidence="10">Gill</tissue>
    </source>
</reference>
<dbReference type="PROSITE" id="PS51713">
    <property type="entry name" value="G_ERA"/>
    <property type="match status" value="1"/>
</dbReference>
<dbReference type="InterPro" id="IPR027417">
    <property type="entry name" value="P-loop_NTPase"/>
</dbReference>
<dbReference type="FunFam" id="3.40.50.300:FF:002220">
    <property type="entry name" value="GTPase Era, mitochondrial"/>
    <property type="match status" value="1"/>
</dbReference>
<keyword evidence="11" id="KW-1185">Reference proteome</keyword>
<protein>
    <recommendedName>
        <fullName evidence="2">GTPase Era, mitochondrial</fullName>
    </recommendedName>
    <alternativeName>
        <fullName evidence="5">ERA-like protein 1</fullName>
    </alternativeName>
</protein>
<feature type="domain" description="Era-type G" evidence="9">
    <location>
        <begin position="78"/>
        <end position="412"/>
    </location>
</feature>
<dbReference type="Gene3D" id="3.40.50.300">
    <property type="entry name" value="P-loop containing nucleotide triphosphate hydrolases"/>
    <property type="match status" value="1"/>
</dbReference>
<dbReference type="GO" id="GO:0019843">
    <property type="term" value="F:rRNA binding"/>
    <property type="evidence" value="ECO:0007669"/>
    <property type="project" value="TreeGrafter"/>
</dbReference>
<feature type="region of interest" description="Disordered" evidence="7">
    <location>
        <begin position="292"/>
        <end position="317"/>
    </location>
</feature>
<evidence type="ECO:0000256" key="4">
    <source>
        <dbReference type="ARBA" id="ARBA00023134"/>
    </source>
</evidence>
<dbReference type="GO" id="GO:0000028">
    <property type="term" value="P:ribosomal small subunit assembly"/>
    <property type="evidence" value="ECO:0007669"/>
    <property type="project" value="TreeGrafter"/>
</dbReference>
<dbReference type="InterPro" id="IPR006073">
    <property type="entry name" value="GTP-bd"/>
</dbReference>
<dbReference type="GO" id="GO:0043024">
    <property type="term" value="F:ribosomal small subunit binding"/>
    <property type="evidence" value="ECO:0007669"/>
    <property type="project" value="TreeGrafter"/>
</dbReference>
<feature type="chain" id="PRO_5042041292" description="GTPase Era, mitochondrial" evidence="8">
    <location>
        <begin position="17"/>
        <end position="528"/>
    </location>
</feature>
<dbReference type="GO" id="GO:0005759">
    <property type="term" value="C:mitochondrial matrix"/>
    <property type="evidence" value="ECO:0007669"/>
    <property type="project" value="TreeGrafter"/>
</dbReference>
<keyword evidence="3 6" id="KW-0547">Nucleotide-binding</keyword>
<dbReference type="GO" id="GO:0005525">
    <property type="term" value="F:GTP binding"/>
    <property type="evidence" value="ECO:0007669"/>
    <property type="project" value="UniProtKB-UniRule"/>
</dbReference>
<dbReference type="InterPro" id="IPR005662">
    <property type="entry name" value="GTPase_Era-like"/>
</dbReference>
<dbReference type="Proteomes" id="UP001286313">
    <property type="component" value="Unassembled WGS sequence"/>
</dbReference>
<gene>
    <name evidence="10" type="ORF">Pcinc_002038</name>
</gene>
<name>A0AAE1GLQ2_PETCI</name>
<evidence type="ECO:0000259" key="9">
    <source>
        <dbReference type="PROSITE" id="PS51713"/>
    </source>
</evidence>
<dbReference type="SUPFAM" id="SSF54814">
    <property type="entry name" value="Prokaryotic type KH domain (KH-domain type II)"/>
    <property type="match status" value="1"/>
</dbReference>
<accession>A0AAE1GLQ2</accession>
<dbReference type="InterPro" id="IPR030388">
    <property type="entry name" value="G_ERA_dom"/>
</dbReference>
<evidence type="ECO:0000256" key="5">
    <source>
        <dbReference type="ARBA" id="ARBA00030975"/>
    </source>
</evidence>
<evidence type="ECO:0000256" key="1">
    <source>
        <dbReference type="ARBA" id="ARBA00007921"/>
    </source>
</evidence>
<dbReference type="PRINTS" id="PR00326">
    <property type="entry name" value="GTP1OBG"/>
</dbReference>
<feature type="region of interest" description="G3" evidence="6">
    <location>
        <begin position="133"/>
        <end position="136"/>
    </location>
</feature>
<feature type="region of interest" description="G5" evidence="6">
    <location>
        <begin position="390"/>
        <end position="392"/>
    </location>
</feature>
<feature type="region of interest" description="G1" evidence="6">
    <location>
        <begin position="86"/>
        <end position="93"/>
    </location>
</feature>
<feature type="region of interest" description="G2" evidence="6">
    <location>
        <begin position="112"/>
        <end position="116"/>
    </location>
</feature>
<dbReference type="SUPFAM" id="SSF52540">
    <property type="entry name" value="P-loop containing nucleoside triphosphate hydrolases"/>
    <property type="match status" value="1"/>
</dbReference>
<dbReference type="AlphaFoldDB" id="A0AAE1GLQ2"/>
<dbReference type="CDD" id="cd04163">
    <property type="entry name" value="Era"/>
    <property type="match status" value="1"/>
</dbReference>
<comment type="similarity">
    <text evidence="1 6">Belongs to the TRAFAC class TrmE-Era-EngA-EngB-Septin-like GTPase superfamily. Era GTPase family.</text>
</comment>
<evidence type="ECO:0000256" key="2">
    <source>
        <dbReference type="ARBA" id="ARBA00019149"/>
    </source>
</evidence>
<feature type="signal peptide" evidence="8">
    <location>
        <begin position="1"/>
        <end position="16"/>
    </location>
</feature>
<evidence type="ECO:0000313" key="11">
    <source>
        <dbReference type="Proteomes" id="UP001286313"/>
    </source>
</evidence>
<dbReference type="PANTHER" id="PTHR42698:SF1">
    <property type="entry name" value="GTPASE ERA, MITOCHONDRIAL"/>
    <property type="match status" value="1"/>
</dbReference>
<dbReference type="InterPro" id="IPR009019">
    <property type="entry name" value="KH_sf_prok-type"/>
</dbReference>
<keyword evidence="4 6" id="KW-0342">GTP-binding</keyword>
<dbReference type="PANTHER" id="PTHR42698">
    <property type="entry name" value="GTPASE ERA"/>
    <property type="match status" value="1"/>
</dbReference>
<organism evidence="10 11">
    <name type="scientific">Petrolisthes cinctipes</name>
    <name type="common">Flat porcelain crab</name>
    <dbReference type="NCBI Taxonomy" id="88211"/>
    <lineage>
        <taxon>Eukaryota</taxon>
        <taxon>Metazoa</taxon>
        <taxon>Ecdysozoa</taxon>
        <taxon>Arthropoda</taxon>
        <taxon>Crustacea</taxon>
        <taxon>Multicrustacea</taxon>
        <taxon>Malacostraca</taxon>
        <taxon>Eumalacostraca</taxon>
        <taxon>Eucarida</taxon>
        <taxon>Decapoda</taxon>
        <taxon>Pleocyemata</taxon>
        <taxon>Anomura</taxon>
        <taxon>Galatheoidea</taxon>
        <taxon>Porcellanidae</taxon>
        <taxon>Petrolisthes</taxon>
    </lineage>
</organism>
<dbReference type="Gene3D" id="3.30.300.20">
    <property type="match status" value="1"/>
</dbReference>
<sequence>MMGKMLLQSLLRVTTAAGFRQTSWTPAALVTTTSHYSTIPKDTYKDKWESLYRREVARTMEELGNLMRKEVDSPPDAKILKVAIVGVPNSGKSTLINSLLRWKVFSVSSKVHTTQVNARGVINEGETQLVFLDTPGLVTPLEVSRHRLNRTLLSEAEMSLLEVDLVAVVHDVSDHFTRNFLHPRVLRLLALHPTTPSVLLLNKVDKTKNKQTLLDMTRSLTEGIVGGQKAYVYTEKKNQYLNKDYLISKTNLNVKNIDDEPQYSALDSENERLDKCSKTIDKVMDTNRLLKGSDIDRMSTEEGESYNTSNTQTKRPEARQEYIEGAEVEEHVVEREMNIESDLSEGQVIRLDNISESDVLEGRVRLTEHQVLQFVERRKSWPKFHEVFMISALDGTGVDDFRDFLVASAQPGPWIFSSQVVTDQNPQELALMTVREKFLDYFPQELPYTMHFSIDYWDITDSELLSITLRVGCQRLGLVKMVVGGGGRKVGRLAREAEQSLRNTFRSEVKLRLNIVYDPSLKKKKGLK</sequence>
<dbReference type="NCBIfam" id="TIGR00231">
    <property type="entry name" value="small_GTP"/>
    <property type="match status" value="1"/>
</dbReference>
<evidence type="ECO:0000256" key="6">
    <source>
        <dbReference type="PROSITE-ProRule" id="PRU01050"/>
    </source>
</evidence>